<dbReference type="AlphaFoldDB" id="A0AAE1B7N3"/>
<comment type="caution">
    <text evidence="1">The sequence shown here is derived from an EMBL/GenBank/DDBJ whole genome shotgun (WGS) entry which is preliminary data.</text>
</comment>
<accession>A0AAE1B7N3</accession>
<organism evidence="1 2">
    <name type="scientific">Elysia crispata</name>
    <name type="common">lettuce slug</name>
    <dbReference type="NCBI Taxonomy" id="231223"/>
    <lineage>
        <taxon>Eukaryota</taxon>
        <taxon>Metazoa</taxon>
        <taxon>Spiralia</taxon>
        <taxon>Lophotrochozoa</taxon>
        <taxon>Mollusca</taxon>
        <taxon>Gastropoda</taxon>
        <taxon>Heterobranchia</taxon>
        <taxon>Euthyneura</taxon>
        <taxon>Panpulmonata</taxon>
        <taxon>Sacoglossa</taxon>
        <taxon>Placobranchoidea</taxon>
        <taxon>Plakobranchidae</taxon>
        <taxon>Elysia</taxon>
    </lineage>
</organism>
<evidence type="ECO:0000313" key="2">
    <source>
        <dbReference type="Proteomes" id="UP001283361"/>
    </source>
</evidence>
<gene>
    <name evidence="1" type="ORF">RRG08_016279</name>
</gene>
<evidence type="ECO:0000313" key="1">
    <source>
        <dbReference type="EMBL" id="KAK3800172.1"/>
    </source>
</evidence>
<keyword evidence="2" id="KW-1185">Reference proteome</keyword>
<name>A0AAE1B7N3_9GAST</name>
<reference evidence="1" key="1">
    <citation type="journal article" date="2023" name="G3 (Bethesda)">
        <title>A reference genome for the long-term kleptoplast-retaining sea slug Elysia crispata morphotype clarki.</title>
        <authorList>
            <person name="Eastman K.E."/>
            <person name="Pendleton A.L."/>
            <person name="Shaikh M.A."/>
            <person name="Suttiyut T."/>
            <person name="Ogas R."/>
            <person name="Tomko P."/>
            <person name="Gavelis G."/>
            <person name="Widhalm J.R."/>
            <person name="Wisecaver J.H."/>
        </authorList>
    </citation>
    <scope>NUCLEOTIDE SEQUENCE</scope>
    <source>
        <strain evidence="1">ECLA1</strain>
    </source>
</reference>
<proteinExistence type="predicted"/>
<dbReference type="Proteomes" id="UP001283361">
    <property type="component" value="Unassembled WGS sequence"/>
</dbReference>
<dbReference type="EMBL" id="JAWDGP010000492">
    <property type="protein sequence ID" value="KAK3800172.1"/>
    <property type="molecule type" value="Genomic_DNA"/>
</dbReference>
<sequence length="96" mass="10649">MNQHIAPNITKFYKSKENSVYLETSSLTPSLDQVNISLLWLDPKSCRRELSRQAQQGRTQTGRPVIENTTLDARKLGHRQSCACHGASYAASPGSC</sequence>
<protein>
    <submittedName>
        <fullName evidence="1">Uncharacterized protein</fullName>
    </submittedName>
</protein>